<keyword evidence="3" id="KW-1185">Reference proteome</keyword>
<comment type="caution">
    <text evidence="2">The sequence shown here is derived from an EMBL/GenBank/DDBJ whole genome shotgun (WGS) entry which is preliminary data.</text>
</comment>
<name>A0A919KRS4_9ACTN</name>
<reference evidence="2" key="1">
    <citation type="journal article" date="2014" name="Int. J. Syst. Evol. Microbiol.">
        <title>Complete genome sequence of Corynebacterium casei LMG S-19264T (=DSM 44701T), isolated from a smear-ripened cheese.</title>
        <authorList>
            <consortium name="US DOE Joint Genome Institute (JGI-PGF)"/>
            <person name="Walter F."/>
            <person name="Albersmeier A."/>
            <person name="Kalinowski J."/>
            <person name="Ruckert C."/>
        </authorList>
    </citation>
    <scope>NUCLEOTIDE SEQUENCE</scope>
    <source>
        <strain evidence="2">JCM 4646</strain>
    </source>
</reference>
<reference evidence="2" key="2">
    <citation type="submission" date="2020-09" db="EMBL/GenBank/DDBJ databases">
        <authorList>
            <person name="Sun Q."/>
            <person name="Ohkuma M."/>
        </authorList>
    </citation>
    <scope>NUCLEOTIDE SEQUENCE</scope>
    <source>
        <strain evidence="2">JCM 4646</strain>
    </source>
</reference>
<dbReference type="EMBL" id="BNBO01000013">
    <property type="protein sequence ID" value="GHH69988.1"/>
    <property type="molecule type" value="Genomic_DNA"/>
</dbReference>
<accession>A0A919KRS4</accession>
<evidence type="ECO:0000313" key="3">
    <source>
        <dbReference type="Proteomes" id="UP000617734"/>
    </source>
</evidence>
<dbReference type="AlphaFoldDB" id="A0A919KRS4"/>
<evidence type="ECO:0000256" key="1">
    <source>
        <dbReference type="SAM" id="MobiDB-lite"/>
    </source>
</evidence>
<gene>
    <name evidence="2" type="ORF">GCM10018781_29220</name>
</gene>
<dbReference type="Proteomes" id="UP000617734">
    <property type="component" value="Unassembled WGS sequence"/>
</dbReference>
<organism evidence="2 3">
    <name type="scientific">Kitasatospora indigofera</name>
    <dbReference type="NCBI Taxonomy" id="67307"/>
    <lineage>
        <taxon>Bacteria</taxon>
        <taxon>Bacillati</taxon>
        <taxon>Actinomycetota</taxon>
        <taxon>Actinomycetes</taxon>
        <taxon>Kitasatosporales</taxon>
        <taxon>Streptomycetaceae</taxon>
        <taxon>Kitasatospora</taxon>
    </lineage>
</organism>
<evidence type="ECO:0000313" key="2">
    <source>
        <dbReference type="EMBL" id="GHH69988.1"/>
    </source>
</evidence>
<dbReference type="GeneID" id="95353369"/>
<proteinExistence type="predicted"/>
<feature type="region of interest" description="Disordered" evidence="1">
    <location>
        <begin position="43"/>
        <end position="126"/>
    </location>
</feature>
<feature type="compositionally biased region" description="Low complexity" evidence="1">
    <location>
        <begin position="43"/>
        <end position="114"/>
    </location>
</feature>
<sequence length="420" mass="42561">MNASVINRFAKIVTAGSAKGRSRRLALTLPLAAVIAAGAVGCTPDSSPQAAPTTAPTLSTPAGTPTPTSTAPTTTATPAPTTTPTATETATTAPAPAPATAAPVPAAAGTPSATRTPTSVVKPGGGIEIRFDGLKAGQRIEAGGGTVSFSVTWTNTGTKRYDTVVPVVSSQQYEGAPCTRVLAMAHGTVERKDGNVWHEFPLSQGGGMDYATTGTAAAFPLASGASRTIQYRIHLAADNGPGTLSVEAASYGNTTTFNQIGNKKVVDTEVVDSHLPKVTVTGGPGAVVVGGQGTRYTVKVTNPTGSAFRSAAPALKVQTLTDPDSGDFTQHVVSPGDLFVMVQDHGQWRALKADYDCDGYLAVDTTSLQRTLGAGTTAEYTFRIGVDKGWAGGTKLPVQIGATADGHTAPTVKVTPSVSG</sequence>
<dbReference type="RefSeq" id="WP_190211250.1">
    <property type="nucleotide sequence ID" value="NZ_BNBO01000013.1"/>
</dbReference>
<protein>
    <submittedName>
        <fullName evidence="2">Uncharacterized protein</fullName>
    </submittedName>
</protein>